<dbReference type="GO" id="GO:0042803">
    <property type="term" value="F:protein homodimerization activity"/>
    <property type="evidence" value="ECO:0007669"/>
    <property type="project" value="InterPro"/>
</dbReference>
<evidence type="ECO:0000256" key="4">
    <source>
        <dbReference type="ARBA" id="ARBA00022741"/>
    </source>
</evidence>
<comment type="similarity">
    <text evidence="2 11">Belongs to the GrpE family.</text>
</comment>
<dbReference type="Gene3D" id="2.30.22.10">
    <property type="entry name" value="Head domain of nucleotide exchange factor GrpE"/>
    <property type="match status" value="1"/>
</dbReference>
<feature type="compositionally biased region" description="Polar residues" evidence="13">
    <location>
        <begin position="70"/>
        <end position="85"/>
    </location>
</feature>
<dbReference type="PRINTS" id="PR00773">
    <property type="entry name" value="GRPEPROTEIN"/>
</dbReference>
<feature type="coiled-coil region" evidence="12">
    <location>
        <begin position="124"/>
        <end position="165"/>
    </location>
</feature>
<dbReference type="SUPFAM" id="SSF51064">
    <property type="entry name" value="Head domain of nucleotide exchange factor GrpE"/>
    <property type="match status" value="1"/>
</dbReference>
<evidence type="ECO:0000256" key="1">
    <source>
        <dbReference type="ARBA" id="ARBA00004305"/>
    </source>
</evidence>
<dbReference type="GO" id="GO:0005524">
    <property type="term" value="F:ATP binding"/>
    <property type="evidence" value="ECO:0007669"/>
    <property type="project" value="UniProtKB-KW"/>
</dbReference>
<dbReference type="SUPFAM" id="SSF58014">
    <property type="entry name" value="Coiled-coil domain of nucleotide exchange factor GrpE"/>
    <property type="match status" value="1"/>
</dbReference>
<dbReference type="GO" id="GO:0046872">
    <property type="term" value="F:metal ion binding"/>
    <property type="evidence" value="ECO:0007669"/>
    <property type="project" value="UniProtKB-KW"/>
</dbReference>
<dbReference type="GO" id="GO:0001405">
    <property type="term" value="C:PAM complex, Tim23 associated import motor"/>
    <property type="evidence" value="ECO:0007669"/>
    <property type="project" value="TreeGrafter"/>
</dbReference>
<protein>
    <recommendedName>
        <fullName evidence="10">GrpE protein homolog</fullName>
    </recommendedName>
</protein>
<evidence type="ECO:0000313" key="14">
    <source>
        <dbReference type="EMBL" id="KAK4420802.1"/>
    </source>
</evidence>
<keyword evidence="4" id="KW-0547">Nucleotide-binding</keyword>
<dbReference type="PANTHER" id="PTHR21237">
    <property type="entry name" value="GRPE PROTEIN"/>
    <property type="match status" value="1"/>
</dbReference>
<dbReference type="EMBL" id="JACGWO010000008">
    <property type="protein sequence ID" value="KAK4420802.1"/>
    <property type="molecule type" value="Genomic_DNA"/>
</dbReference>
<keyword evidence="3" id="KW-0479">Metal-binding</keyword>
<dbReference type="FunFam" id="2.30.22.10:FF:000002">
    <property type="entry name" value="GrpE protein homolog"/>
    <property type="match status" value="1"/>
</dbReference>
<comment type="function">
    <text evidence="10">Essential component of the PAM complex, a complex required for the translocation of transit peptide-containing proteins from the inner membrane into the mitochondrial matrix in an ATP-dependent manner.</text>
</comment>
<evidence type="ECO:0000256" key="7">
    <source>
        <dbReference type="ARBA" id="ARBA00023128"/>
    </source>
</evidence>
<evidence type="ECO:0000256" key="9">
    <source>
        <dbReference type="ARBA" id="ARBA00063669"/>
    </source>
</evidence>
<feature type="region of interest" description="Disordered" evidence="13">
    <location>
        <begin position="70"/>
        <end position="123"/>
    </location>
</feature>
<keyword evidence="12" id="KW-0175">Coiled coil</keyword>
<evidence type="ECO:0000256" key="8">
    <source>
        <dbReference type="ARBA" id="ARBA00023186"/>
    </source>
</evidence>
<dbReference type="Gene3D" id="3.90.20.20">
    <property type="match status" value="1"/>
</dbReference>
<comment type="caution">
    <text evidence="14">The sequence shown here is derived from an EMBL/GenBank/DDBJ whole genome shotgun (WGS) entry which is preliminary data.</text>
</comment>
<reference evidence="14" key="2">
    <citation type="journal article" date="2024" name="Plant">
        <title>Genomic evolution and insights into agronomic trait innovations of Sesamum species.</title>
        <authorList>
            <person name="Miao H."/>
            <person name="Wang L."/>
            <person name="Qu L."/>
            <person name="Liu H."/>
            <person name="Sun Y."/>
            <person name="Le M."/>
            <person name="Wang Q."/>
            <person name="Wei S."/>
            <person name="Zheng Y."/>
            <person name="Lin W."/>
            <person name="Duan Y."/>
            <person name="Cao H."/>
            <person name="Xiong S."/>
            <person name="Wang X."/>
            <person name="Wei L."/>
            <person name="Li C."/>
            <person name="Ma Q."/>
            <person name="Ju M."/>
            <person name="Zhao R."/>
            <person name="Li G."/>
            <person name="Mu C."/>
            <person name="Tian Q."/>
            <person name="Mei H."/>
            <person name="Zhang T."/>
            <person name="Gao T."/>
            <person name="Zhang H."/>
        </authorList>
    </citation>
    <scope>NUCLEOTIDE SEQUENCE</scope>
    <source>
        <strain evidence="14">3651</strain>
    </source>
</reference>
<reference evidence="14" key="1">
    <citation type="submission" date="2020-06" db="EMBL/GenBank/DDBJ databases">
        <authorList>
            <person name="Li T."/>
            <person name="Hu X."/>
            <person name="Zhang T."/>
            <person name="Song X."/>
            <person name="Zhang H."/>
            <person name="Dai N."/>
            <person name="Sheng W."/>
            <person name="Hou X."/>
            <person name="Wei L."/>
        </authorList>
    </citation>
    <scope>NUCLEOTIDE SEQUENCE</scope>
    <source>
        <strain evidence="14">3651</strain>
        <tissue evidence="14">Leaf</tissue>
    </source>
</reference>
<evidence type="ECO:0000256" key="3">
    <source>
        <dbReference type="ARBA" id="ARBA00022723"/>
    </source>
</evidence>
<dbReference type="PANTHER" id="PTHR21237:SF23">
    <property type="entry name" value="GRPE PROTEIN HOMOLOG, MITOCHONDRIAL"/>
    <property type="match status" value="1"/>
</dbReference>
<keyword evidence="7 10" id="KW-0496">Mitochondrion</keyword>
<name>A0AAE1XZI7_9LAMI</name>
<dbReference type="GO" id="GO:0051082">
    <property type="term" value="F:unfolded protein binding"/>
    <property type="evidence" value="ECO:0007669"/>
    <property type="project" value="TreeGrafter"/>
</dbReference>
<evidence type="ECO:0000256" key="6">
    <source>
        <dbReference type="ARBA" id="ARBA00022946"/>
    </source>
</evidence>
<dbReference type="InterPro" id="IPR013805">
    <property type="entry name" value="GrpE_CC"/>
</dbReference>
<evidence type="ECO:0000256" key="11">
    <source>
        <dbReference type="RuleBase" id="RU004478"/>
    </source>
</evidence>
<organism evidence="14 15">
    <name type="scientific">Sesamum alatum</name>
    <dbReference type="NCBI Taxonomy" id="300844"/>
    <lineage>
        <taxon>Eukaryota</taxon>
        <taxon>Viridiplantae</taxon>
        <taxon>Streptophyta</taxon>
        <taxon>Embryophyta</taxon>
        <taxon>Tracheophyta</taxon>
        <taxon>Spermatophyta</taxon>
        <taxon>Magnoliopsida</taxon>
        <taxon>eudicotyledons</taxon>
        <taxon>Gunneridae</taxon>
        <taxon>Pentapetalae</taxon>
        <taxon>asterids</taxon>
        <taxon>lamiids</taxon>
        <taxon>Lamiales</taxon>
        <taxon>Pedaliaceae</taxon>
        <taxon>Sesamum</taxon>
    </lineage>
</organism>
<accession>A0AAE1XZI7</accession>
<sequence>MSLSRITTRFSRTVLAQCRNSLLFSGRHENYHFHSFPRGPVDKAVSGQVSWLHHSALNSSAFQWFGFSSSASPQPNEKETAQSASEPDIKGDNEAAGDAPQQTEASVSDGKTESDSDSESDLSRDDLVKLVAEKEQLLATKQEELEKMKDKVLRTFAEMENVKERTRRESENAKKFAIQNFAKGLLDVADNLGRASSAAKESFSKIDASKDTTGAVQQLKTLLEGVEMTEKQLIEVFKKFGLEKYNPVDEEFDPNRHNAVFQVPDASKPADRVAVVLKAGYMLHDRVIRPAEVGVTVAVNNDEAEKGSET</sequence>
<dbReference type="GO" id="GO:0000774">
    <property type="term" value="F:adenyl-nucleotide exchange factor activity"/>
    <property type="evidence" value="ECO:0007669"/>
    <property type="project" value="InterPro"/>
</dbReference>
<dbReference type="GO" id="GO:0030150">
    <property type="term" value="P:protein import into mitochondrial matrix"/>
    <property type="evidence" value="ECO:0007669"/>
    <property type="project" value="TreeGrafter"/>
</dbReference>
<comment type="subcellular location">
    <subcellularLocation>
        <location evidence="1 10">Mitochondrion matrix</location>
    </subcellularLocation>
</comment>
<dbReference type="Proteomes" id="UP001293254">
    <property type="component" value="Unassembled WGS sequence"/>
</dbReference>
<keyword evidence="6" id="KW-0809">Transit peptide</keyword>
<evidence type="ECO:0000256" key="13">
    <source>
        <dbReference type="SAM" id="MobiDB-lite"/>
    </source>
</evidence>
<dbReference type="GO" id="GO:0006457">
    <property type="term" value="P:protein folding"/>
    <property type="evidence" value="ECO:0007669"/>
    <property type="project" value="InterPro"/>
</dbReference>
<dbReference type="InterPro" id="IPR009012">
    <property type="entry name" value="GrpE_head"/>
</dbReference>
<evidence type="ECO:0000256" key="12">
    <source>
        <dbReference type="SAM" id="Coils"/>
    </source>
</evidence>
<dbReference type="FunFam" id="3.90.20.20:FF:000005">
    <property type="entry name" value="GrpE protein homolog"/>
    <property type="match status" value="1"/>
</dbReference>
<dbReference type="HAMAP" id="MF_01151">
    <property type="entry name" value="GrpE"/>
    <property type="match status" value="1"/>
</dbReference>
<dbReference type="Pfam" id="PF01025">
    <property type="entry name" value="GrpE"/>
    <property type="match status" value="1"/>
</dbReference>
<keyword evidence="5" id="KW-0067">ATP-binding</keyword>
<keyword evidence="8 10" id="KW-0143">Chaperone</keyword>
<dbReference type="GO" id="GO:0051087">
    <property type="term" value="F:protein-folding chaperone binding"/>
    <property type="evidence" value="ECO:0007669"/>
    <property type="project" value="InterPro"/>
</dbReference>
<evidence type="ECO:0000256" key="2">
    <source>
        <dbReference type="ARBA" id="ARBA00009054"/>
    </source>
</evidence>
<evidence type="ECO:0000313" key="15">
    <source>
        <dbReference type="Proteomes" id="UP001293254"/>
    </source>
</evidence>
<proteinExistence type="inferred from homology"/>
<dbReference type="AlphaFoldDB" id="A0AAE1XZI7"/>
<keyword evidence="15" id="KW-1185">Reference proteome</keyword>
<dbReference type="PROSITE" id="PS01071">
    <property type="entry name" value="GRPE"/>
    <property type="match status" value="1"/>
</dbReference>
<evidence type="ECO:0000256" key="10">
    <source>
        <dbReference type="RuleBase" id="RU000640"/>
    </source>
</evidence>
<comment type="subunit">
    <text evidence="9">Probable component of the PAM complex, at least composed of SSC1 (mtHsp70), MGE1, TIM44, PAM16/TIM16, PAM17 and PAM18/TIM14. Interacts with SSQ1.</text>
</comment>
<dbReference type="CDD" id="cd00446">
    <property type="entry name" value="GrpE"/>
    <property type="match status" value="1"/>
</dbReference>
<dbReference type="InterPro" id="IPR000740">
    <property type="entry name" value="GrpE"/>
</dbReference>
<evidence type="ECO:0000256" key="5">
    <source>
        <dbReference type="ARBA" id="ARBA00022840"/>
    </source>
</evidence>
<gene>
    <name evidence="14" type="ORF">Salat_2030700</name>
</gene>